<organism evidence="3 4">
    <name type="scientific">Deinococcus maricopensis (strain DSM 21211 / LMG 22137 / NRRL B-23946 / LB-34)</name>
    <dbReference type="NCBI Taxonomy" id="709986"/>
    <lineage>
        <taxon>Bacteria</taxon>
        <taxon>Thermotogati</taxon>
        <taxon>Deinococcota</taxon>
        <taxon>Deinococci</taxon>
        <taxon>Deinococcales</taxon>
        <taxon>Deinococcaceae</taxon>
        <taxon>Deinococcus</taxon>
    </lineage>
</organism>
<name>E8U4L2_DEIML</name>
<dbReference type="PANTHER" id="PTHR19136:SF81">
    <property type="entry name" value="MOLYBDENUM COFACTOR GUANYLYLTRANSFERASE"/>
    <property type="match status" value="1"/>
</dbReference>
<dbReference type="eggNOG" id="COG2266">
    <property type="taxonomic scope" value="Bacteria"/>
</dbReference>
<feature type="domain" description="MobA-like NTP transferase" evidence="2">
    <location>
        <begin position="25"/>
        <end position="133"/>
    </location>
</feature>
<dbReference type="Proteomes" id="UP000008635">
    <property type="component" value="Chromosome"/>
</dbReference>
<dbReference type="InterPro" id="IPR025877">
    <property type="entry name" value="MobA-like_NTP_Trfase"/>
</dbReference>
<dbReference type="AlphaFoldDB" id="E8U4L2"/>
<protein>
    <recommendedName>
        <fullName evidence="2">MobA-like NTP transferase domain-containing protein</fullName>
    </recommendedName>
</protein>
<evidence type="ECO:0000313" key="4">
    <source>
        <dbReference type="Proteomes" id="UP000008635"/>
    </source>
</evidence>
<dbReference type="SUPFAM" id="SSF53448">
    <property type="entry name" value="Nucleotide-diphospho-sugar transferases"/>
    <property type="match status" value="1"/>
</dbReference>
<dbReference type="HOGENOM" id="CLU_071013_1_0_0"/>
<dbReference type="OrthoDB" id="159246at2"/>
<evidence type="ECO:0000259" key="2">
    <source>
        <dbReference type="Pfam" id="PF12804"/>
    </source>
</evidence>
<sequence>MSEMWDAVVLGGGDAGDEFAASQGVAVKPLLALGGRPMAAWVLDALRASGRVRRVAYVGPTTPELDARIDVRVTDQGSLLGNLEAGVAALAGEAGRRVMVVTADIPMLTGAELAEVLDAAPNAGLVYPVVTRAACEAAYPGVKRTYARLRDGVFTGGNVFLLDPSLIGRFLPRLRALLAARKNPARLALMIGPGVLVRLLLGRLRIAALEARVGALLGVEARALVTARASVGTDVDKLEDLALARRALGLPDA</sequence>
<dbReference type="KEGG" id="dmr:Deima_3250"/>
<accession>E8U4L2</accession>
<dbReference type="STRING" id="709986.Deima_3250"/>
<dbReference type="PANTHER" id="PTHR19136">
    <property type="entry name" value="MOLYBDENUM COFACTOR GUANYLYLTRANSFERASE"/>
    <property type="match status" value="1"/>
</dbReference>
<reference evidence="3 4" key="1">
    <citation type="journal article" date="2011" name="Stand. Genomic Sci.">
        <title>Complete genome sequence of Deinococcus maricopensis type strain (LB-34).</title>
        <authorList>
            <person name="Pukall R."/>
            <person name="Zeytun A."/>
            <person name="Lucas S."/>
            <person name="Lapidus A."/>
            <person name="Hammon N."/>
            <person name="Deshpande S."/>
            <person name="Nolan M."/>
            <person name="Cheng J.F."/>
            <person name="Pitluck S."/>
            <person name="Liolios K."/>
            <person name="Pagani I."/>
            <person name="Mikhailova N."/>
            <person name="Ivanova N."/>
            <person name="Mavromatis K."/>
            <person name="Pati A."/>
            <person name="Tapia R."/>
            <person name="Han C."/>
            <person name="Goodwin L."/>
            <person name="Chen A."/>
            <person name="Palaniappan K."/>
            <person name="Land M."/>
            <person name="Hauser L."/>
            <person name="Chang Y.J."/>
            <person name="Jeffries C.D."/>
            <person name="Brambilla E.M."/>
            <person name="Rohde M."/>
            <person name="Goker M."/>
            <person name="Detter J.C."/>
            <person name="Woyke T."/>
            <person name="Bristow J."/>
            <person name="Eisen J.A."/>
            <person name="Markowitz V."/>
            <person name="Hugenholtz P."/>
            <person name="Kyrpides N.C."/>
            <person name="Klenk H.P."/>
        </authorList>
    </citation>
    <scope>NUCLEOTIDE SEQUENCE [LARGE SCALE GENOMIC DNA]</scope>
    <source>
        <strain evidence="4">DSM 21211 / LMG 22137 / NRRL B-23946 / LB-34</strain>
    </source>
</reference>
<keyword evidence="1" id="KW-0808">Transferase</keyword>
<dbReference type="Gene3D" id="3.90.550.10">
    <property type="entry name" value="Spore Coat Polysaccharide Biosynthesis Protein SpsA, Chain A"/>
    <property type="match status" value="1"/>
</dbReference>
<reference evidence="4" key="2">
    <citation type="submission" date="2011-01" db="EMBL/GenBank/DDBJ databases">
        <title>The complete genome of Deinococcus maricopensis DSM 21211.</title>
        <authorList>
            <consortium name="US DOE Joint Genome Institute (JGI-PGF)"/>
            <person name="Lucas S."/>
            <person name="Copeland A."/>
            <person name="Lapidus A."/>
            <person name="Goodwin L."/>
            <person name="Pitluck S."/>
            <person name="Kyrpides N."/>
            <person name="Mavromatis K."/>
            <person name="Pagani I."/>
            <person name="Ivanova N."/>
            <person name="Ovchinnikova G."/>
            <person name="Zeytun A."/>
            <person name="Detter J.C."/>
            <person name="Han C."/>
            <person name="Land M."/>
            <person name="Hauser L."/>
            <person name="Markowitz V."/>
            <person name="Cheng J.-F."/>
            <person name="Hugenholtz P."/>
            <person name="Woyke T."/>
            <person name="Wu D."/>
            <person name="Pukall R."/>
            <person name="Gehrich-Schroeter G."/>
            <person name="Brambilla E."/>
            <person name="Klenk H.-P."/>
            <person name="Eisen J.A."/>
        </authorList>
    </citation>
    <scope>NUCLEOTIDE SEQUENCE [LARGE SCALE GENOMIC DNA]</scope>
    <source>
        <strain evidence="4">DSM 21211 / LMG 22137 / NRRL B-23946 / LB-34</strain>
    </source>
</reference>
<dbReference type="RefSeq" id="WP_013558380.1">
    <property type="nucleotide sequence ID" value="NC_014958.1"/>
</dbReference>
<dbReference type="Pfam" id="PF12804">
    <property type="entry name" value="NTP_transf_3"/>
    <property type="match status" value="1"/>
</dbReference>
<evidence type="ECO:0000256" key="1">
    <source>
        <dbReference type="ARBA" id="ARBA00022679"/>
    </source>
</evidence>
<evidence type="ECO:0000313" key="3">
    <source>
        <dbReference type="EMBL" id="ADV68877.1"/>
    </source>
</evidence>
<dbReference type="InterPro" id="IPR029044">
    <property type="entry name" value="Nucleotide-diphossugar_trans"/>
</dbReference>
<gene>
    <name evidence="3" type="ordered locus">Deima_3250</name>
</gene>
<proteinExistence type="predicted"/>
<keyword evidence="4" id="KW-1185">Reference proteome</keyword>
<dbReference type="EMBL" id="CP002454">
    <property type="protein sequence ID" value="ADV68877.1"/>
    <property type="molecule type" value="Genomic_DNA"/>
</dbReference>
<dbReference type="GO" id="GO:0016779">
    <property type="term" value="F:nucleotidyltransferase activity"/>
    <property type="evidence" value="ECO:0007669"/>
    <property type="project" value="TreeGrafter"/>
</dbReference>